<keyword evidence="2" id="KW-0812">Transmembrane</keyword>
<evidence type="ECO:0000313" key="4">
    <source>
        <dbReference type="Proteomes" id="UP001551210"/>
    </source>
</evidence>
<feature type="region of interest" description="Disordered" evidence="1">
    <location>
        <begin position="1"/>
        <end position="71"/>
    </location>
</feature>
<name>A0ABV3D035_STREX</name>
<proteinExistence type="predicted"/>
<dbReference type="EMBL" id="JBEZAM010000024">
    <property type="protein sequence ID" value="MEU7295236.1"/>
    <property type="molecule type" value="Genomic_DNA"/>
</dbReference>
<keyword evidence="2" id="KW-0472">Membrane</keyword>
<gene>
    <name evidence="3" type="ORF">AB0A76_18800</name>
</gene>
<protein>
    <recommendedName>
        <fullName evidence="5">DUF3558 domain-containing protein</fullName>
    </recommendedName>
</protein>
<evidence type="ECO:0008006" key="5">
    <source>
        <dbReference type="Google" id="ProtNLM"/>
    </source>
</evidence>
<reference evidence="3 4" key="1">
    <citation type="submission" date="2024-06" db="EMBL/GenBank/DDBJ databases">
        <title>The Natural Products Discovery Center: Release of the First 8490 Sequenced Strains for Exploring Actinobacteria Biosynthetic Diversity.</title>
        <authorList>
            <person name="Kalkreuter E."/>
            <person name="Kautsar S.A."/>
            <person name="Yang D."/>
            <person name="Bader C.D."/>
            <person name="Teijaro C.N."/>
            <person name="Fluegel L."/>
            <person name="Davis C.M."/>
            <person name="Simpson J.R."/>
            <person name="Lauterbach L."/>
            <person name="Steele A.D."/>
            <person name="Gui C."/>
            <person name="Meng S."/>
            <person name="Li G."/>
            <person name="Viehrig K."/>
            <person name="Ye F."/>
            <person name="Su P."/>
            <person name="Kiefer A.F."/>
            <person name="Nichols A."/>
            <person name="Cepeda A.J."/>
            <person name="Yan W."/>
            <person name="Fan B."/>
            <person name="Jiang Y."/>
            <person name="Adhikari A."/>
            <person name="Zheng C.-J."/>
            <person name="Schuster L."/>
            <person name="Cowan T.M."/>
            <person name="Smanski M.J."/>
            <person name="Chevrette M.G."/>
            <person name="De Carvalho L.P.S."/>
            <person name="Shen B."/>
        </authorList>
    </citation>
    <scope>NUCLEOTIDE SEQUENCE [LARGE SCALE GENOMIC DNA]</scope>
    <source>
        <strain evidence="3 4">NPDC045705</strain>
    </source>
</reference>
<feature type="transmembrane region" description="Helical" evidence="2">
    <location>
        <begin position="77"/>
        <end position="98"/>
    </location>
</feature>
<feature type="region of interest" description="Disordered" evidence="1">
    <location>
        <begin position="101"/>
        <end position="127"/>
    </location>
</feature>
<keyword evidence="4" id="KW-1185">Reference proteome</keyword>
<evidence type="ECO:0000256" key="1">
    <source>
        <dbReference type="SAM" id="MobiDB-lite"/>
    </source>
</evidence>
<accession>A0ABV3D035</accession>
<keyword evidence="2" id="KW-1133">Transmembrane helix</keyword>
<organism evidence="3 4">
    <name type="scientific">Streptomyces exfoliatus</name>
    <name type="common">Streptomyces hydrogenans</name>
    <dbReference type="NCBI Taxonomy" id="1905"/>
    <lineage>
        <taxon>Bacteria</taxon>
        <taxon>Bacillati</taxon>
        <taxon>Actinomycetota</taxon>
        <taxon>Actinomycetes</taxon>
        <taxon>Kitasatosporales</taxon>
        <taxon>Streptomycetaceae</taxon>
        <taxon>Streptomyces</taxon>
    </lineage>
</organism>
<sequence length="290" mass="29428">MSETPPVDPRQGFGDRPTQPFGQADPSWRPAAQGSGQAPVPPHAPPPVPPQAPAAPSAWAQPVPAGPGGGPRGGSRVWLIAGAAALAVAVTVGVVVAVSGGDDKGTASGPPPAGVPGGAGKAEEPTEKAFTKVPKGCELVKASTIEAIVPGAACTPGLFDDKDLASMITRGPRWQRPGHDGPYQTLEVHLSVMPGAKGNYDMKKSVALKDMGTLRKVMGSKPVSGLGEEAFVVYAGDSDGSLTQAEVIVREGNAVVTSDYTFSRKDSTTTQKQAEDAAVAVARDVLGSLS</sequence>
<evidence type="ECO:0000313" key="3">
    <source>
        <dbReference type="EMBL" id="MEU7295236.1"/>
    </source>
</evidence>
<comment type="caution">
    <text evidence="3">The sequence shown here is derived from an EMBL/GenBank/DDBJ whole genome shotgun (WGS) entry which is preliminary data.</text>
</comment>
<dbReference type="Proteomes" id="UP001551210">
    <property type="component" value="Unassembled WGS sequence"/>
</dbReference>
<dbReference type="RefSeq" id="WP_359209400.1">
    <property type="nucleotide sequence ID" value="NZ_JBEZAM010000024.1"/>
</dbReference>
<feature type="compositionally biased region" description="Pro residues" evidence="1">
    <location>
        <begin position="39"/>
        <end position="53"/>
    </location>
</feature>
<evidence type="ECO:0000256" key="2">
    <source>
        <dbReference type="SAM" id="Phobius"/>
    </source>
</evidence>
<feature type="compositionally biased region" description="Low complexity" evidence="1">
    <location>
        <begin position="54"/>
        <end position="63"/>
    </location>
</feature>